<dbReference type="Gene3D" id="3.40.50.720">
    <property type="entry name" value="NAD(P)-binding Rossmann-like Domain"/>
    <property type="match status" value="1"/>
</dbReference>
<accession>A0ABV8LQL3</accession>
<dbReference type="RefSeq" id="WP_253752703.1">
    <property type="nucleotide sequence ID" value="NZ_JAMZDZ010000001.1"/>
</dbReference>
<feature type="domain" description="Enoyl reductase (ER)" evidence="1">
    <location>
        <begin position="10"/>
        <end position="310"/>
    </location>
</feature>
<organism evidence="2 3">
    <name type="scientific">Hamadaea flava</name>
    <dbReference type="NCBI Taxonomy" id="1742688"/>
    <lineage>
        <taxon>Bacteria</taxon>
        <taxon>Bacillati</taxon>
        <taxon>Actinomycetota</taxon>
        <taxon>Actinomycetes</taxon>
        <taxon>Micromonosporales</taxon>
        <taxon>Micromonosporaceae</taxon>
        <taxon>Hamadaea</taxon>
    </lineage>
</organism>
<evidence type="ECO:0000313" key="2">
    <source>
        <dbReference type="EMBL" id="MFC4132741.1"/>
    </source>
</evidence>
<dbReference type="InterPro" id="IPR020843">
    <property type="entry name" value="ER"/>
</dbReference>
<dbReference type="Pfam" id="PF08240">
    <property type="entry name" value="ADH_N"/>
    <property type="match status" value="1"/>
</dbReference>
<dbReference type="InterPro" id="IPR011032">
    <property type="entry name" value="GroES-like_sf"/>
</dbReference>
<dbReference type="Pfam" id="PF00107">
    <property type="entry name" value="ADH_zinc_N"/>
    <property type="match status" value="1"/>
</dbReference>
<dbReference type="PANTHER" id="PTHR43677:SF4">
    <property type="entry name" value="QUINONE OXIDOREDUCTASE-LIKE PROTEIN 2"/>
    <property type="match status" value="1"/>
</dbReference>
<dbReference type="InterPro" id="IPR013149">
    <property type="entry name" value="ADH-like_C"/>
</dbReference>
<dbReference type="EMBL" id="JBHSAY010000009">
    <property type="protein sequence ID" value="MFC4132741.1"/>
    <property type="molecule type" value="Genomic_DNA"/>
</dbReference>
<dbReference type="Proteomes" id="UP001595816">
    <property type="component" value="Unassembled WGS sequence"/>
</dbReference>
<dbReference type="SUPFAM" id="SSF51735">
    <property type="entry name" value="NAD(P)-binding Rossmann-fold domains"/>
    <property type="match status" value="1"/>
</dbReference>
<keyword evidence="3" id="KW-1185">Reference proteome</keyword>
<dbReference type="SUPFAM" id="SSF50129">
    <property type="entry name" value="GroES-like"/>
    <property type="match status" value="1"/>
</dbReference>
<dbReference type="InterPro" id="IPR013154">
    <property type="entry name" value="ADH-like_N"/>
</dbReference>
<comment type="caution">
    <text evidence="2">The sequence shown here is derived from an EMBL/GenBank/DDBJ whole genome shotgun (WGS) entry which is preliminary data.</text>
</comment>
<protein>
    <submittedName>
        <fullName evidence="2">Zinc-binding alcohol dehydrogenase family protein</fullName>
    </submittedName>
</protein>
<reference evidence="3" key="1">
    <citation type="journal article" date="2019" name="Int. J. Syst. Evol. Microbiol.">
        <title>The Global Catalogue of Microorganisms (GCM) 10K type strain sequencing project: providing services to taxonomists for standard genome sequencing and annotation.</title>
        <authorList>
            <consortium name="The Broad Institute Genomics Platform"/>
            <consortium name="The Broad Institute Genome Sequencing Center for Infectious Disease"/>
            <person name="Wu L."/>
            <person name="Ma J."/>
        </authorList>
    </citation>
    <scope>NUCLEOTIDE SEQUENCE [LARGE SCALE GENOMIC DNA]</scope>
    <source>
        <strain evidence="3">CGMCC 4.7289</strain>
    </source>
</reference>
<dbReference type="SMART" id="SM00829">
    <property type="entry name" value="PKS_ER"/>
    <property type="match status" value="1"/>
</dbReference>
<proteinExistence type="predicted"/>
<dbReference type="InterPro" id="IPR051397">
    <property type="entry name" value="Zn-ADH-like_protein"/>
</dbReference>
<sequence>MRAIHVRRFGGPEVLTVTELPDPVAGPGQLLVRVLAAGVNYADTHRTDGSYRAQQALPFVPGTEVVGLDADGRRLLAPVFPGGAYAELAVVAEDQAVEVPPAVSDGAALALLVQGMTAWHVLRSSARLAPGESVVVTAAAGGVGSLAVQLARRFGAGRIIAAASTADKRALAAEFGAHATVDSSPDGFADRVIAANGGRPVDVVLESTGGPLFTESLAALGAFGRLVTFGNASRQGRPPVDPAVLAEHNRAVAGFWLRPVLDDRRPLHELLALAADGAIRPAIGREYALADARQAHEDLLARRTVGKLVLRP</sequence>
<gene>
    <name evidence="2" type="ORF">ACFOZ4_19205</name>
</gene>
<evidence type="ECO:0000313" key="3">
    <source>
        <dbReference type="Proteomes" id="UP001595816"/>
    </source>
</evidence>
<name>A0ABV8LQL3_9ACTN</name>
<dbReference type="Gene3D" id="3.90.180.10">
    <property type="entry name" value="Medium-chain alcohol dehydrogenases, catalytic domain"/>
    <property type="match status" value="1"/>
</dbReference>
<dbReference type="InterPro" id="IPR036291">
    <property type="entry name" value="NAD(P)-bd_dom_sf"/>
</dbReference>
<evidence type="ECO:0000259" key="1">
    <source>
        <dbReference type="SMART" id="SM00829"/>
    </source>
</evidence>
<dbReference type="PANTHER" id="PTHR43677">
    <property type="entry name" value="SHORT-CHAIN DEHYDROGENASE/REDUCTASE"/>
    <property type="match status" value="1"/>
</dbReference>